<dbReference type="Pfam" id="PF00501">
    <property type="entry name" value="AMP-binding"/>
    <property type="match status" value="1"/>
</dbReference>
<sequence length="408" mass="43753">MEQSAPRPAWWQDTSAVERVVRDLVAAELALARPGRTLPAQPWPPGIDLARDLGADSLDLMGAATALGDLLGFGRAGMEDALLARPRLSEWIDAARASLARFDAELTFRTSGSAGVPKRCAHRLSGLWREVDALARLLPGRRRVLSAVPAHHIYGFLFTVLLPQAGGRTLPVLDLRGASPAALAGQLRPGDLVVAHPDYWRQVAALGLAFAPEVVGVSSTAPCPDAVARTLAEAGLRLLQVYGSSETAGVGWREAAGEPYRLFPYWRAAGEDAIERDGEGGQPERFALQDRLAWSGPDRFLPAGRVDHAVQVGGTNVFPAYVGEVLAMHPAVAACHVRLMRLDEGTRLKAFVVPRAAAGDAAALRTELAGWIAERLTPPERPAAFSFGPDLPRQPNGKLADWIIDAWE</sequence>
<comment type="caution">
    <text evidence="3">The sequence shown here is derived from an EMBL/GenBank/DDBJ whole genome shotgun (WGS) entry which is preliminary data.</text>
</comment>
<protein>
    <submittedName>
        <fullName evidence="3">AMP-binding protein</fullName>
    </submittedName>
</protein>
<dbReference type="PANTHER" id="PTHR43767">
    <property type="entry name" value="LONG-CHAIN-FATTY-ACID--COA LIGASE"/>
    <property type="match status" value="1"/>
</dbReference>
<keyword evidence="4" id="KW-1185">Reference proteome</keyword>
<organism evidence="3 4">
    <name type="scientific">Massilia haematophila</name>
    <dbReference type="NCBI Taxonomy" id="457923"/>
    <lineage>
        <taxon>Bacteria</taxon>
        <taxon>Pseudomonadati</taxon>
        <taxon>Pseudomonadota</taxon>
        <taxon>Betaproteobacteria</taxon>
        <taxon>Burkholderiales</taxon>
        <taxon>Oxalobacteraceae</taxon>
        <taxon>Telluria group</taxon>
        <taxon>Massilia</taxon>
    </lineage>
</organism>
<evidence type="ECO:0000259" key="2">
    <source>
        <dbReference type="Pfam" id="PF13193"/>
    </source>
</evidence>
<dbReference type="Proteomes" id="UP001595665">
    <property type="component" value="Unassembled WGS sequence"/>
</dbReference>
<gene>
    <name evidence="3" type="ORF">ACFOPH_04790</name>
</gene>
<dbReference type="InterPro" id="IPR050237">
    <property type="entry name" value="ATP-dep_AMP-bd_enzyme"/>
</dbReference>
<proteinExistence type="predicted"/>
<evidence type="ECO:0000259" key="1">
    <source>
        <dbReference type="Pfam" id="PF00501"/>
    </source>
</evidence>
<dbReference type="InterPro" id="IPR000873">
    <property type="entry name" value="AMP-dep_synth/lig_dom"/>
</dbReference>
<dbReference type="InterPro" id="IPR042099">
    <property type="entry name" value="ANL_N_sf"/>
</dbReference>
<feature type="domain" description="AMP-binding enzyme C-terminal" evidence="2">
    <location>
        <begin position="324"/>
        <end position="398"/>
    </location>
</feature>
<dbReference type="Gene3D" id="3.40.50.12780">
    <property type="entry name" value="N-terminal domain of ligase-like"/>
    <property type="match status" value="1"/>
</dbReference>
<dbReference type="EMBL" id="JBHRVV010000001">
    <property type="protein sequence ID" value="MFC3457562.1"/>
    <property type="molecule type" value="Genomic_DNA"/>
</dbReference>
<dbReference type="Pfam" id="PF13193">
    <property type="entry name" value="AMP-binding_C"/>
    <property type="match status" value="1"/>
</dbReference>
<dbReference type="PANTHER" id="PTHR43767:SF1">
    <property type="entry name" value="NONRIBOSOMAL PEPTIDE SYNTHASE PES1 (EUROFUNG)-RELATED"/>
    <property type="match status" value="1"/>
</dbReference>
<dbReference type="InterPro" id="IPR025110">
    <property type="entry name" value="AMP-bd_C"/>
</dbReference>
<evidence type="ECO:0000313" key="4">
    <source>
        <dbReference type="Proteomes" id="UP001595665"/>
    </source>
</evidence>
<dbReference type="SUPFAM" id="SSF56801">
    <property type="entry name" value="Acetyl-CoA synthetase-like"/>
    <property type="match status" value="1"/>
</dbReference>
<dbReference type="InterPro" id="IPR045851">
    <property type="entry name" value="AMP-bd_C_sf"/>
</dbReference>
<evidence type="ECO:0000313" key="3">
    <source>
        <dbReference type="EMBL" id="MFC3457562.1"/>
    </source>
</evidence>
<reference evidence="4" key="1">
    <citation type="journal article" date="2019" name="Int. J. Syst. Evol. Microbiol.">
        <title>The Global Catalogue of Microorganisms (GCM) 10K type strain sequencing project: providing services to taxonomists for standard genome sequencing and annotation.</title>
        <authorList>
            <consortium name="The Broad Institute Genomics Platform"/>
            <consortium name="The Broad Institute Genome Sequencing Center for Infectious Disease"/>
            <person name="Wu L."/>
            <person name="Ma J."/>
        </authorList>
    </citation>
    <scope>NUCLEOTIDE SEQUENCE [LARGE SCALE GENOMIC DNA]</scope>
    <source>
        <strain evidence="4">CCM 7480</strain>
    </source>
</reference>
<feature type="domain" description="AMP-dependent synthetase/ligase" evidence="1">
    <location>
        <begin position="110"/>
        <end position="252"/>
    </location>
</feature>
<accession>A0ABV7PI21</accession>
<dbReference type="Gene3D" id="3.30.300.30">
    <property type="match status" value="1"/>
</dbReference>
<dbReference type="RefSeq" id="WP_312551160.1">
    <property type="nucleotide sequence ID" value="NZ_JBHRVV010000001.1"/>
</dbReference>
<name>A0ABV7PI21_9BURK</name>